<evidence type="ECO:0008006" key="3">
    <source>
        <dbReference type="Google" id="ProtNLM"/>
    </source>
</evidence>
<dbReference type="Proteomes" id="UP000323910">
    <property type="component" value="Unassembled WGS sequence"/>
</dbReference>
<reference evidence="1 2" key="1">
    <citation type="submission" date="2019-08" db="EMBL/GenBank/DDBJ databases">
        <title>The draft genome of Lelliottia nimipressuralis strain CICC 24156.</title>
        <authorList>
            <person name="Wu W."/>
            <person name="Feng Y."/>
            <person name="Zong Z."/>
        </authorList>
    </citation>
    <scope>NUCLEOTIDE SEQUENCE [LARGE SCALE GENOMIC DNA]</scope>
    <source>
        <strain evidence="1 2">CICC 24156</strain>
    </source>
</reference>
<keyword evidence="2" id="KW-1185">Reference proteome</keyword>
<organism evidence="1 2">
    <name type="scientific">Lelliottia nimipressuralis</name>
    <dbReference type="NCBI Taxonomy" id="69220"/>
    <lineage>
        <taxon>Bacteria</taxon>
        <taxon>Pseudomonadati</taxon>
        <taxon>Pseudomonadota</taxon>
        <taxon>Gammaproteobacteria</taxon>
        <taxon>Enterobacterales</taxon>
        <taxon>Enterobacteriaceae</taxon>
        <taxon>Lelliottia</taxon>
    </lineage>
</organism>
<dbReference type="InterPro" id="IPR017029">
    <property type="entry name" value="Phage_head_put"/>
</dbReference>
<comment type="caution">
    <text evidence="1">The sequence shown here is derived from an EMBL/GenBank/DDBJ whole genome shotgun (WGS) entry which is preliminary data.</text>
</comment>
<dbReference type="RefSeq" id="WP_129036225.1">
    <property type="nucleotide sequence ID" value="NZ_SDDX01000028.1"/>
</dbReference>
<proteinExistence type="predicted"/>
<evidence type="ECO:0000313" key="2">
    <source>
        <dbReference type="Proteomes" id="UP000323910"/>
    </source>
</evidence>
<dbReference type="PIRSF" id="PIRSF034565">
    <property type="entry name" value="UCP034565"/>
    <property type="match status" value="1"/>
</dbReference>
<accession>A0ABY3P6P7</accession>
<name>A0ABY3P6P7_9ENTR</name>
<evidence type="ECO:0000313" key="1">
    <source>
        <dbReference type="EMBL" id="TYT34998.1"/>
    </source>
</evidence>
<dbReference type="EMBL" id="VTFR01000002">
    <property type="protein sequence ID" value="TYT34998.1"/>
    <property type="molecule type" value="Genomic_DNA"/>
</dbReference>
<protein>
    <recommendedName>
        <fullName evidence="3">Phage head morphogenesis domain-containing protein</fullName>
    </recommendedName>
</protein>
<gene>
    <name evidence="1" type="ORF">FZO59_05045</name>
</gene>
<sequence length="370" mass="41320">MATVNEQLRDEAISHAIGINRFGTGIANRMLKILNASDADISAKLIVALETLSPESFTVRRLESLLGDVRSLNRQAVDSMFTAMSGELRALAGYEAGYQISLFDSLLPDIVLNRYPLQGITADMVYAATMSQPFQGRLLSEWAEGLETDRMTRIVNAVRHGYLQGETTEAIARRVRGHANKVYKDGALQMSRANATSIVKSAVNHLAATARHSFAKANSDIIECKQWLSTLDNKTTPLCMIRDRRKYTLENKPIGHKVPYLQGPGRIHFCCRSTETLVVKSWRQLGIDADEMDAGTRASMDGQVPAGITYNDWLLRQPYSRQEKVLGVTRARLIRDGGMRPDEFYTDKGEWLTLEQLREYDSKAFEAAGL</sequence>